<comment type="caution">
    <text evidence="1">The sequence shown here is derived from an EMBL/GenBank/DDBJ whole genome shotgun (WGS) entry which is preliminary data.</text>
</comment>
<dbReference type="Proteomes" id="UP000236291">
    <property type="component" value="Unassembled WGS sequence"/>
</dbReference>
<accession>A0A2K3JXX7</accession>
<dbReference type="AlphaFoldDB" id="A0A2K3JXX7"/>
<reference evidence="1 2" key="2">
    <citation type="journal article" date="2017" name="Front. Plant Sci.">
        <title>Gene Classification and Mining of Molecular Markers Useful in Red Clover (Trifolium pratense) Breeding.</title>
        <authorList>
            <person name="Istvanek J."/>
            <person name="Dluhosova J."/>
            <person name="Dluhos P."/>
            <person name="Patkova L."/>
            <person name="Nedelnik J."/>
            <person name="Repkova J."/>
        </authorList>
    </citation>
    <scope>NUCLEOTIDE SEQUENCE [LARGE SCALE GENOMIC DNA]</scope>
    <source>
        <strain evidence="2">cv. Tatra</strain>
        <tissue evidence="1">Young leaves</tissue>
    </source>
</reference>
<evidence type="ECO:0000313" key="2">
    <source>
        <dbReference type="Proteomes" id="UP000236291"/>
    </source>
</evidence>
<protein>
    <submittedName>
        <fullName evidence="1">Putative TIR-NBS-LRR resistance protein</fullName>
    </submittedName>
</protein>
<organism evidence="1 2">
    <name type="scientific">Trifolium pratense</name>
    <name type="common">Red clover</name>
    <dbReference type="NCBI Taxonomy" id="57577"/>
    <lineage>
        <taxon>Eukaryota</taxon>
        <taxon>Viridiplantae</taxon>
        <taxon>Streptophyta</taxon>
        <taxon>Embryophyta</taxon>
        <taxon>Tracheophyta</taxon>
        <taxon>Spermatophyta</taxon>
        <taxon>Magnoliopsida</taxon>
        <taxon>eudicotyledons</taxon>
        <taxon>Gunneridae</taxon>
        <taxon>Pentapetalae</taxon>
        <taxon>rosids</taxon>
        <taxon>fabids</taxon>
        <taxon>Fabales</taxon>
        <taxon>Fabaceae</taxon>
        <taxon>Papilionoideae</taxon>
        <taxon>50 kb inversion clade</taxon>
        <taxon>NPAAA clade</taxon>
        <taxon>Hologalegina</taxon>
        <taxon>IRL clade</taxon>
        <taxon>Trifolieae</taxon>
        <taxon>Trifolium</taxon>
    </lineage>
</organism>
<name>A0A2K3JXX7_TRIPR</name>
<sequence>NESADIKNVVEHVTLDRTELFVAEHPVGVESRVQAATKLLNTQNSEDVLLLGIWGMGGNGGRQELLYRNRYFVMFTRQHSRYAT</sequence>
<reference evidence="1 2" key="1">
    <citation type="journal article" date="2014" name="Am. J. Bot.">
        <title>Genome assembly and annotation for red clover (Trifolium pratense; Fabaceae).</title>
        <authorList>
            <person name="Istvanek J."/>
            <person name="Jaros M."/>
            <person name="Krenek A."/>
            <person name="Repkova J."/>
        </authorList>
    </citation>
    <scope>NUCLEOTIDE SEQUENCE [LARGE SCALE GENOMIC DNA]</scope>
    <source>
        <strain evidence="2">cv. Tatra</strain>
        <tissue evidence="1">Young leaves</tissue>
    </source>
</reference>
<proteinExistence type="predicted"/>
<gene>
    <name evidence="1" type="ORF">L195_g059404</name>
</gene>
<evidence type="ECO:0000313" key="1">
    <source>
        <dbReference type="EMBL" id="PNX58872.1"/>
    </source>
</evidence>
<dbReference type="EMBL" id="ASHM01129501">
    <property type="protein sequence ID" value="PNX58872.1"/>
    <property type="molecule type" value="Genomic_DNA"/>
</dbReference>
<feature type="non-terminal residue" evidence="1">
    <location>
        <position position="1"/>
    </location>
</feature>